<comment type="pathway">
    <text evidence="2 9">Protein modification; protein ubiquitination.</text>
</comment>
<evidence type="ECO:0000313" key="11">
    <source>
        <dbReference type="Ensembl" id="ENSOTSP00005141864.1"/>
    </source>
</evidence>
<dbReference type="GO" id="GO:0008270">
    <property type="term" value="F:zinc ion binding"/>
    <property type="evidence" value="ECO:0007669"/>
    <property type="project" value="UniProtKB-KW"/>
</dbReference>
<dbReference type="Gene3D" id="3.30.40.10">
    <property type="entry name" value="Zinc/RING finger domain, C3HC4 (zinc finger)"/>
    <property type="match status" value="1"/>
</dbReference>
<keyword evidence="6 8" id="KW-0863">Zinc-finger</keyword>
<dbReference type="SMART" id="SM00184">
    <property type="entry name" value="RING"/>
    <property type="match status" value="1"/>
</dbReference>
<dbReference type="GO" id="GO:0005737">
    <property type="term" value="C:cytoplasm"/>
    <property type="evidence" value="ECO:0007669"/>
    <property type="project" value="UniProtKB-SubCell"/>
</dbReference>
<comment type="similarity">
    <text evidence="3 9">Belongs to the Deltex family.</text>
</comment>
<comment type="subcellular location">
    <subcellularLocation>
        <location evidence="9">Cytoplasm</location>
    </subcellularLocation>
</comment>
<dbReference type="GO" id="GO:0007219">
    <property type="term" value="P:Notch signaling pathway"/>
    <property type="evidence" value="ECO:0007669"/>
    <property type="project" value="InterPro"/>
</dbReference>
<dbReference type="PANTHER" id="PTHR12622">
    <property type="entry name" value="DELTEX-RELATED"/>
    <property type="match status" value="1"/>
</dbReference>
<sequence length="262" mass="29521">MTSSRFSNIGDRCTSATEQRLGCDEEDHCIICMDSFQEKITLKCSHSFCSSCIDSFFKIKPACPVCNSFHGTYEGTQPRNGIMTVRRNWQCLPGYEEGNGHITIDYHFPAGVQGPEHPNPGQKYCSTSRTAFLPACEEGEKVLRLLQTAFHRRLIFTIGTSATTGLNNSITWNDIHHKTNISGGPQLIMTQHTSRLCKGYLTKKESDGMLQMTWPSQSTDLNPIDIVWNELDRRVNERQPTSAKHMWVLLQDCWKSIPGEAG</sequence>
<accession>A0AAZ3RPJ6</accession>
<dbReference type="Proteomes" id="UP000694402">
    <property type="component" value="Unassembled WGS sequence"/>
</dbReference>
<evidence type="ECO:0000313" key="12">
    <source>
        <dbReference type="Proteomes" id="UP000694402"/>
    </source>
</evidence>
<evidence type="ECO:0000256" key="8">
    <source>
        <dbReference type="PROSITE-ProRule" id="PRU00175"/>
    </source>
</evidence>
<reference evidence="11" key="2">
    <citation type="submission" date="2025-08" db="UniProtKB">
        <authorList>
            <consortium name="Ensembl"/>
        </authorList>
    </citation>
    <scope>IDENTIFICATION</scope>
</reference>
<dbReference type="InterPro" id="IPR039399">
    <property type="entry name" value="Deltex_C_sf"/>
</dbReference>
<dbReference type="InterPro" id="IPR039396">
    <property type="entry name" value="Deltex_C"/>
</dbReference>
<proteinExistence type="inferred from homology"/>
<evidence type="ECO:0000256" key="2">
    <source>
        <dbReference type="ARBA" id="ARBA00004906"/>
    </source>
</evidence>
<dbReference type="SUPFAM" id="SSF57850">
    <property type="entry name" value="RING/U-box"/>
    <property type="match status" value="1"/>
</dbReference>
<keyword evidence="4 9" id="KW-0808">Transferase</keyword>
<dbReference type="InterPro" id="IPR001841">
    <property type="entry name" value="Znf_RING"/>
</dbReference>
<evidence type="ECO:0000256" key="5">
    <source>
        <dbReference type="ARBA" id="ARBA00022723"/>
    </source>
</evidence>
<dbReference type="PROSITE" id="PS50089">
    <property type="entry name" value="ZF_RING_2"/>
    <property type="match status" value="1"/>
</dbReference>
<dbReference type="GO" id="GO:0016567">
    <property type="term" value="P:protein ubiquitination"/>
    <property type="evidence" value="ECO:0007669"/>
    <property type="project" value="UniProtKB-UniRule"/>
</dbReference>
<dbReference type="Pfam" id="PF18102">
    <property type="entry name" value="DTC"/>
    <property type="match status" value="1"/>
</dbReference>
<evidence type="ECO:0000256" key="1">
    <source>
        <dbReference type="ARBA" id="ARBA00000900"/>
    </source>
</evidence>
<dbReference type="InterPro" id="IPR039398">
    <property type="entry name" value="Deltex_fam"/>
</dbReference>
<dbReference type="InterPro" id="IPR013083">
    <property type="entry name" value="Znf_RING/FYVE/PHD"/>
</dbReference>
<evidence type="ECO:0000256" key="7">
    <source>
        <dbReference type="ARBA" id="ARBA00022833"/>
    </source>
</evidence>
<dbReference type="GeneTree" id="ENSGT00940000169526"/>
<protein>
    <recommendedName>
        <fullName evidence="9">E3 ubiquitin-protein ligase</fullName>
        <ecNumber evidence="9">2.3.2.27</ecNumber>
    </recommendedName>
</protein>
<comment type="catalytic activity">
    <reaction evidence="1 9">
        <text>S-ubiquitinyl-[E2 ubiquitin-conjugating enzyme]-L-cysteine + [acceptor protein]-L-lysine = [E2 ubiquitin-conjugating enzyme]-L-cysteine + N(6)-ubiquitinyl-[acceptor protein]-L-lysine.</text>
        <dbReference type="EC" id="2.3.2.27"/>
    </reaction>
</comment>
<dbReference type="PROSITE" id="PS00518">
    <property type="entry name" value="ZF_RING_1"/>
    <property type="match status" value="1"/>
</dbReference>
<evidence type="ECO:0000256" key="9">
    <source>
        <dbReference type="RuleBase" id="RU367105"/>
    </source>
</evidence>
<feature type="domain" description="RING-type" evidence="10">
    <location>
        <begin position="29"/>
        <end position="67"/>
    </location>
</feature>
<dbReference type="EC" id="2.3.2.27" evidence="9"/>
<keyword evidence="7 9" id="KW-0862">Zinc</keyword>
<reference evidence="12" key="1">
    <citation type="journal article" date="2018" name="PLoS ONE">
        <title>Chinook salmon (Oncorhynchus tshawytscha) genome and transcriptome.</title>
        <authorList>
            <person name="Christensen K.A."/>
            <person name="Leong J.S."/>
            <person name="Sakhrani D."/>
            <person name="Biagi C.A."/>
            <person name="Minkley D.R."/>
            <person name="Withler R.E."/>
            <person name="Rondeau E.B."/>
            <person name="Koop B.F."/>
            <person name="Devlin R.H."/>
        </authorList>
    </citation>
    <scope>NUCLEOTIDE SEQUENCE [LARGE SCALE GENOMIC DNA]</scope>
</reference>
<keyword evidence="12" id="KW-1185">Reference proteome</keyword>
<evidence type="ECO:0000259" key="10">
    <source>
        <dbReference type="PROSITE" id="PS50089"/>
    </source>
</evidence>
<dbReference type="Pfam" id="PF13639">
    <property type="entry name" value="zf-RING_2"/>
    <property type="match status" value="1"/>
</dbReference>
<keyword evidence="5 9" id="KW-0479">Metal-binding</keyword>
<dbReference type="InterPro" id="IPR017907">
    <property type="entry name" value="Znf_RING_CS"/>
</dbReference>
<evidence type="ECO:0000256" key="3">
    <source>
        <dbReference type="ARBA" id="ARBA00009413"/>
    </source>
</evidence>
<dbReference type="Gene3D" id="3.30.390.130">
    <property type="match status" value="1"/>
</dbReference>
<evidence type="ECO:0000256" key="4">
    <source>
        <dbReference type="ARBA" id="ARBA00022679"/>
    </source>
</evidence>
<name>A0AAZ3RPJ6_ONCTS</name>
<keyword evidence="9" id="KW-0963">Cytoplasm</keyword>
<dbReference type="GO" id="GO:0061630">
    <property type="term" value="F:ubiquitin protein ligase activity"/>
    <property type="evidence" value="ECO:0007669"/>
    <property type="project" value="UniProtKB-UniRule"/>
</dbReference>
<dbReference type="AlphaFoldDB" id="A0AAZ3RPJ6"/>
<evidence type="ECO:0000256" key="6">
    <source>
        <dbReference type="ARBA" id="ARBA00022771"/>
    </source>
</evidence>
<reference evidence="11" key="3">
    <citation type="submission" date="2025-09" db="UniProtKB">
        <authorList>
            <consortium name="Ensembl"/>
        </authorList>
    </citation>
    <scope>IDENTIFICATION</scope>
</reference>
<dbReference type="CDD" id="cd09633">
    <property type="entry name" value="Deltex_C"/>
    <property type="match status" value="1"/>
</dbReference>
<organism evidence="11 12">
    <name type="scientific">Oncorhynchus tshawytscha</name>
    <name type="common">Chinook salmon</name>
    <name type="synonym">Salmo tshawytscha</name>
    <dbReference type="NCBI Taxonomy" id="74940"/>
    <lineage>
        <taxon>Eukaryota</taxon>
        <taxon>Metazoa</taxon>
        <taxon>Chordata</taxon>
        <taxon>Craniata</taxon>
        <taxon>Vertebrata</taxon>
        <taxon>Euteleostomi</taxon>
        <taxon>Actinopterygii</taxon>
        <taxon>Neopterygii</taxon>
        <taxon>Teleostei</taxon>
        <taxon>Protacanthopterygii</taxon>
        <taxon>Salmoniformes</taxon>
        <taxon>Salmonidae</taxon>
        <taxon>Salmoninae</taxon>
        <taxon>Oncorhynchus</taxon>
    </lineage>
</organism>
<dbReference type="Ensembl" id="ENSOTST00005158080.1">
    <property type="protein sequence ID" value="ENSOTSP00005141864.1"/>
    <property type="gene ID" value="ENSOTSG00005063382.1"/>
</dbReference>